<dbReference type="GO" id="GO:0019200">
    <property type="term" value="F:carbohydrate kinase activity"/>
    <property type="evidence" value="ECO:0007669"/>
    <property type="project" value="InterPro"/>
</dbReference>
<keyword evidence="1" id="KW-0808">Transferase</keyword>
<evidence type="ECO:0000256" key="6">
    <source>
        <dbReference type="ARBA" id="ARBA00022989"/>
    </source>
</evidence>
<dbReference type="InterPro" id="IPR039318">
    <property type="entry name" value="POMK"/>
</dbReference>
<evidence type="ECO:0000256" key="8">
    <source>
        <dbReference type="ARBA" id="ARBA00037847"/>
    </source>
</evidence>
<proteinExistence type="predicted"/>
<evidence type="ECO:0000256" key="7">
    <source>
        <dbReference type="ARBA" id="ARBA00023136"/>
    </source>
</evidence>
<dbReference type="PANTHER" id="PTHR22618">
    <property type="entry name" value="PROTEIN O-MANNOSE KINASE"/>
    <property type="match status" value="1"/>
</dbReference>
<evidence type="ECO:0000256" key="2">
    <source>
        <dbReference type="ARBA" id="ARBA00022692"/>
    </source>
</evidence>
<keyword evidence="9" id="KW-0732">Signal</keyword>
<dbReference type="OMA" id="NTWHRRL"/>
<organism evidence="10">
    <name type="scientific">Rhipicephalus microplus</name>
    <name type="common">Cattle tick</name>
    <name type="synonym">Boophilus microplus</name>
    <dbReference type="NCBI Taxonomy" id="6941"/>
    <lineage>
        <taxon>Eukaryota</taxon>
        <taxon>Metazoa</taxon>
        <taxon>Ecdysozoa</taxon>
        <taxon>Arthropoda</taxon>
        <taxon>Chelicerata</taxon>
        <taxon>Arachnida</taxon>
        <taxon>Acari</taxon>
        <taxon>Parasitiformes</taxon>
        <taxon>Ixodida</taxon>
        <taxon>Ixodoidea</taxon>
        <taxon>Ixodidae</taxon>
        <taxon>Rhipicephalinae</taxon>
        <taxon>Rhipicephalus</taxon>
        <taxon>Boophilus</taxon>
    </lineage>
</organism>
<dbReference type="InterPro" id="IPR011009">
    <property type="entry name" value="Kinase-like_dom_sf"/>
</dbReference>
<dbReference type="Gene3D" id="1.10.510.10">
    <property type="entry name" value="Transferase(Phosphotransferase) domain 1"/>
    <property type="match status" value="1"/>
</dbReference>
<keyword evidence="4 10" id="KW-0418">Kinase</keyword>
<dbReference type="OrthoDB" id="4062651at2759"/>
<dbReference type="GO" id="GO:0016773">
    <property type="term" value="F:phosphotransferase activity, alcohol group as acceptor"/>
    <property type="evidence" value="ECO:0007669"/>
    <property type="project" value="TreeGrafter"/>
</dbReference>
<evidence type="ECO:0000256" key="3">
    <source>
        <dbReference type="ARBA" id="ARBA00022741"/>
    </source>
</evidence>
<keyword evidence="5" id="KW-0067">ATP-binding</keyword>
<dbReference type="PANTHER" id="PTHR22618:SF2">
    <property type="entry name" value="PROTEIN O-MANNOSE KINASE"/>
    <property type="match status" value="1"/>
</dbReference>
<evidence type="ECO:0000256" key="4">
    <source>
        <dbReference type="ARBA" id="ARBA00022777"/>
    </source>
</evidence>
<keyword evidence="3" id="KW-0547">Nucleotide-binding</keyword>
<dbReference type="GO" id="GO:0005789">
    <property type="term" value="C:endoplasmic reticulum membrane"/>
    <property type="evidence" value="ECO:0007669"/>
    <property type="project" value="TreeGrafter"/>
</dbReference>
<sequence length="320" mass="36519">MCRRSVVWLLCVVVLAIIWCYSRKNGERAPVCWEDVTNADKLSCRPACPSGTFALRGMSDCHDVLSCEDIKREVHVLDLLASGTVKNVYVAKWKHHIVALSNLTEARFESDFQHNLQMYQLLGNADYTAQYIGSCNNTLVTEYFALGSAAELQSLFNTELNRYNTLSKRFSLCLSYVAVLEYLHAHSRVMCDSNTVLKTLSQYLVHPDLTLRLNDMDALPYATFTKRAACGSPPLQGELLAPEQRGVLPQESLCTIACDIWKIPDVCLWFLGKSSEAESFKFHLFAIHRRCKLHQPEERPSAEEVLRDYRKVWLEWMRGL</sequence>
<dbReference type="GO" id="GO:0006493">
    <property type="term" value="P:protein O-linked glycosylation"/>
    <property type="evidence" value="ECO:0007669"/>
    <property type="project" value="InterPro"/>
</dbReference>
<dbReference type="AlphaFoldDB" id="A0A6M2CXR7"/>
<evidence type="ECO:0000313" key="10">
    <source>
        <dbReference type="EMBL" id="NOV38495.1"/>
    </source>
</evidence>
<feature type="signal peptide" evidence="9">
    <location>
        <begin position="1"/>
        <end position="22"/>
    </location>
</feature>
<dbReference type="VEuPathDB" id="VectorBase:LOC119175867"/>
<keyword evidence="6" id="KW-1133">Transmembrane helix</keyword>
<keyword evidence="7" id="KW-0472">Membrane</keyword>
<accession>A0A6M2CXR7</accession>
<reference evidence="10" key="1">
    <citation type="submission" date="2019-09" db="EMBL/GenBank/DDBJ databases">
        <title>Organ-specific transcriptomic study of the physiology of the cattle tick, Rhipicephalus microplus.</title>
        <authorList>
            <person name="Tirloni L."/>
            <person name="Braz G."/>
            <person name="Gandara A.C.P."/>
            <person name="Sabadin G.A."/>
            <person name="da Silva R.M."/>
            <person name="Guizzo M.G."/>
            <person name="Machado J.A."/>
            <person name="Costa E.P."/>
            <person name="Gomes H.F."/>
            <person name="Moraes J."/>
            <person name="Mota M.B.S."/>
            <person name="Mesquita R.D."/>
            <person name="Alvarenga P.H."/>
            <person name="Alves F."/>
            <person name="Seixas A."/>
            <person name="da Fonseca R.N."/>
            <person name="Fogaca A."/>
            <person name="Logullo C."/>
            <person name="Tanaka A."/>
            <person name="Daffre S."/>
            <person name="Termignoni C."/>
            <person name="Vaz I.S.Jr."/>
            <person name="Oliveira P.L."/>
            <person name="Ribeiro J.M."/>
        </authorList>
    </citation>
    <scope>NUCLEOTIDE SEQUENCE</scope>
    <source>
        <strain evidence="10">Porto Alegre</strain>
    </source>
</reference>
<comment type="subcellular location">
    <subcellularLocation>
        <location evidence="8">Endomembrane system</location>
        <topology evidence="8">Single-pass membrane protein</topology>
    </subcellularLocation>
</comment>
<dbReference type="SUPFAM" id="SSF56112">
    <property type="entry name" value="Protein kinase-like (PK-like)"/>
    <property type="match status" value="1"/>
</dbReference>
<evidence type="ECO:0000256" key="1">
    <source>
        <dbReference type="ARBA" id="ARBA00022679"/>
    </source>
</evidence>
<evidence type="ECO:0000256" key="5">
    <source>
        <dbReference type="ARBA" id="ARBA00022840"/>
    </source>
</evidence>
<dbReference type="RefSeq" id="XP_037282781.1">
    <property type="nucleotide sequence ID" value="XM_037426884.1"/>
</dbReference>
<dbReference type="GO" id="GO:0005524">
    <property type="term" value="F:ATP binding"/>
    <property type="evidence" value="ECO:0007669"/>
    <property type="project" value="UniProtKB-KW"/>
</dbReference>
<feature type="chain" id="PRO_5026907493" evidence="9">
    <location>
        <begin position="23"/>
        <end position="320"/>
    </location>
</feature>
<protein>
    <submittedName>
        <fullName evidence="10">Protein o-mannose kinase</fullName>
    </submittedName>
</protein>
<evidence type="ECO:0000256" key="9">
    <source>
        <dbReference type="SAM" id="SignalP"/>
    </source>
</evidence>
<dbReference type="EMBL" id="GHWJ01005758">
    <property type="protein sequence ID" value="NOV38495.1"/>
    <property type="molecule type" value="Transcribed_RNA"/>
</dbReference>
<dbReference type="KEGG" id="rmp:119175867"/>
<name>A0A6M2CXR7_RHIMP</name>
<keyword evidence="2" id="KW-0812">Transmembrane</keyword>